<protein>
    <submittedName>
        <fullName evidence="2">Crp/Fnr family transcriptional regulator</fullName>
    </submittedName>
</protein>
<proteinExistence type="predicted"/>
<evidence type="ECO:0000313" key="3">
    <source>
        <dbReference type="Proteomes" id="UP001207742"/>
    </source>
</evidence>
<dbReference type="InterPro" id="IPR018490">
    <property type="entry name" value="cNMP-bd_dom_sf"/>
</dbReference>
<dbReference type="Proteomes" id="UP001207742">
    <property type="component" value="Unassembled WGS sequence"/>
</dbReference>
<name>A0ABT3ILZ3_9BACT</name>
<accession>A0ABT3ILZ3</accession>
<dbReference type="CDD" id="cd00038">
    <property type="entry name" value="CAP_ED"/>
    <property type="match status" value="1"/>
</dbReference>
<sequence length="188" mass="22399">MTDFLRQHLEELIPLSEEEFTYIRPHFSVLKKRKHQFLIQEKQPVNHIYLVEQGCVKAYHTDPEGKEYILQFAMEHWWVSDFQAFFKRTEATIEVDCIEDATIWALSYDDMEKVCAALPKFEHFFRKKSNMGYVALQARILSLLNKNAQERYDQFATLYPQLLQRIPKQLIAAYLGVSRETLSRFNTR</sequence>
<evidence type="ECO:0000259" key="1">
    <source>
        <dbReference type="Pfam" id="PF00027"/>
    </source>
</evidence>
<reference evidence="2 3" key="1">
    <citation type="submission" date="2022-10" db="EMBL/GenBank/DDBJ databases">
        <title>Chitinophaga nivalis PC15 sp. nov., isolated from Pyeongchang county, South Korea.</title>
        <authorList>
            <person name="Trinh H.N."/>
        </authorList>
    </citation>
    <scope>NUCLEOTIDE SEQUENCE [LARGE SCALE GENOMIC DNA]</scope>
    <source>
        <strain evidence="2 3">PC14</strain>
    </source>
</reference>
<dbReference type="EMBL" id="JAPDNS010000001">
    <property type="protein sequence ID" value="MCW3484981.1"/>
    <property type="molecule type" value="Genomic_DNA"/>
</dbReference>
<dbReference type="InterPro" id="IPR000595">
    <property type="entry name" value="cNMP-bd_dom"/>
</dbReference>
<organism evidence="2 3">
    <name type="scientific">Chitinophaga nivalis</name>
    <dbReference type="NCBI Taxonomy" id="2991709"/>
    <lineage>
        <taxon>Bacteria</taxon>
        <taxon>Pseudomonadati</taxon>
        <taxon>Bacteroidota</taxon>
        <taxon>Chitinophagia</taxon>
        <taxon>Chitinophagales</taxon>
        <taxon>Chitinophagaceae</taxon>
        <taxon>Chitinophaga</taxon>
    </lineage>
</organism>
<dbReference type="InterPro" id="IPR014710">
    <property type="entry name" value="RmlC-like_jellyroll"/>
</dbReference>
<feature type="domain" description="Cyclic nucleotide-binding" evidence="1">
    <location>
        <begin position="33"/>
        <end position="116"/>
    </location>
</feature>
<dbReference type="Pfam" id="PF00027">
    <property type="entry name" value="cNMP_binding"/>
    <property type="match status" value="1"/>
</dbReference>
<dbReference type="SUPFAM" id="SSF51206">
    <property type="entry name" value="cAMP-binding domain-like"/>
    <property type="match status" value="1"/>
</dbReference>
<dbReference type="RefSeq" id="WP_264730930.1">
    <property type="nucleotide sequence ID" value="NZ_JAPDNR010000001.1"/>
</dbReference>
<gene>
    <name evidence="2" type="ORF">OL497_13815</name>
</gene>
<keyword evidence="3" id="KW-1185">Reference proteome</keyword>
<comment type="caution">
    <text evidence="2">The sequence shown here is derived from an EMBL/GenBank/DDBJ whole genome shotgun (WGS) entry which is preliminary data.</text>
</comment>
<evidence type="ECO:0000313" key="2">
    <source>
        <dbReference type="EMBL" id="MCW3484981.1"/>
    </source>
</evidence>
<dbReference type="Gene3D" id="2.60.120.10">
    <property type="entry name" value="Jelly Rolls"/>
    <property type="match status" value="1"/>
</dbReference>